<dbReference type="Pfam" id="PF00266">
    <property type="entry name" value="Aminotran_5"/>
    <property type="match status" value="1"/>
</dbReference>
<feature type="region of interest" description="Disordered" evidence="1">
    <location>
        <begin position="102"/>
        <end position="129"/>
    </location>
</feature>
<protein>
    <submittedName>
        <fullName evidence="3">Aminotransferase class-V</fullName>
    </submittedName>
</protein>
<keyword evidence="3" id="KW-0032">Aminotransferase</keyword>
<dbReference type="PANTHER" id="PTHR43686">
    <property type="entry name" value="SULFURTRANSFERASE-RELATED"/>
    <property type="match status" value="1"/>
</dbReference>
<dbReference type="Gene3D" id="3.40.640.10">
    <property type="entry name" value="Type I PLP-dependent aspartate aminotransferase-like (Major domain)"/>
    <property type="match status" value="1"/>
</dbReference>
<dbReference type="InterPro" id="IPR015421">
    <property type="entry name" value="PyrdxlP-dep_Trfase_major"/>
</dbReference>
<gene>
    <name evidence="3" type="ORF">QE152_g22634</name>
</gene>
<dbReference type="InterPro" id="IPR015422">
    <property type="entry name" value="PyrdxlP-dep_Trfase_small"/>
</dbReference>
<dbReference type="PANTHER" id="PTHR43686:SF1">
    <property type="entry name" value="AMINOTRAN_5 DOMAIN-CONTAINING PROTEIN"/>
    <property type="match status" value="1"/>
</dbReference>
<sequence length="593" mass="67529">MHPPRSHTVTPKNYFLQTSQTSNGRLEIALKCASISSQGEYLRGRHEPVSKTSEEKVQHVNIGKISQNLRKQYFLQTSQTSNGRLEIALKCASISSQGEYLRGRHEPVSKTSEEKVQHVRARHPKRSPTYTRVKRASEEIRQRLFDIDSNVAKDRNGRKTAGKKSAELGSRDTTAKTKRKIMYELYVSLRRCSRVKERKLKKLDSLTIRGSMEIKHRREYNEAKFMEHLEWNAKQKARSMQITVSLHFRSLIFNFYPAQIRIPIPTKEIVFCDIFDMQNSYFFIEDMLVQDDVAIAAMIIRIAETKQNFLDLSDLEDHLKLHQHSGRQLIGCFSAASNVTGILVDDVASTMLLHKYGALAFWDYNLVAPYISINMNYKVTGVEENINVYKDAIYFSGHKFIGGVQTPGILVAKKFLFRRTEISDSESFFAPQEQNRTFEVQEEGSAAPVIESVRAGLIMQLKETITVANILMRQEKINKQVLQHIRTIPEIILLGNTSTGLKRIPVFSFMVRHPRGTFLHHNFVCAVLNDIFGIQARGGCPCSGAYAQDLLGIDQNLASSASKHEADVPAQELTPRTYWASTKTLRTNTRILS</sequence>
<dbReference type="Gene3D" id="3.90.1150.10">
    <property type="entry name" value="Aspartate Aminotransferase, domain 1"/>
    <property type="match status" value="1"/>
</dbReference>
<dbReference type="EMBL" id="JASPKY010000219">
    <property type="protein sequence ID" value="KAK9719481.1"/>
    <property type="molecule type" value="Genomic_DNA"/>
</dbReference>
<feature type="compositionally biased region" description="Basic and acidic residues" evidence="1">
    <location>
        <begin position="164"/>
        <end position="173"/>
    </location>
</feature>
<reference evidence="3 4" key="1">
    <citation type="journal article" date="2024" name="BMC Genomics">
        <title>De novo assembly and annotation of Popillia japonica's genome with initial clues to its potential as an invasive pest.</title>
        <authorList>
            <person name="Cucini C."/>
            <person name="Boschi S."/>
            <person name="Funari R."/>
            <person name="Cardaioli E."/>
            <person name="Iannotti N."/>
            <person name="Marturano G."/>
            <person name="Paoli F."/>
            <person name="Bruttini M."/>
            <person name="Carapelli A."/>
            <person name="Frati F."/>
            <person name="Nardi F."/>
        </authorList>
    </citation>
    <scope>NUCLEOTIDE SEQUENCE [LARGE SCALE GENOMIC DNA]</scope>
    <source>
        <strain evidence="3">DMR45628</strain>
    </source>
</reference>
<dbReference type="InterPro" id="IPR000192">
    <property type="entry name" value="Aminotrans_V_dom"/>
</dbReference>
<evidence type="ECO:0000313" key="3">
    <source>
        <dbReference type="EMBL" id="KAK9719481.1"/>
    </source>
</evidence>
<evidence type="ECO:0000256" key="1">
    <source>
        <dbReference type="SAM" id="MobiDB-lite"/>
    </source>
</evidence>
<dbReference type="Proteomes" id="UP001458880">
    <property type="component" value="Unassembled WGS sequence"/>
</dbReference>
<evidence type="ECO:0000313" key="4">
    <source>
        <dbReference type="Proteomes" id="UP001458880"/>
    </source>
</evidence>
<accession>A0AAW1KJR7</accession>
<evidence type="ECO:0000259" key="2">
    <source>
        <dbReference type="Pfam" id="PF00266"/>
    </source>
</evidence>
<feature type="region of interest" description="Disordered" evidence="1">
    <location>
        <begin position="153"/>
        <end position="173"/>
    </location>
</feature>
<dbReference type="AlphaFoldDB" id="A0AAW1KJR7"/>
<comment type="caution">
    <text evidence="3">The sequence shown here is derived from an EMBL/GenBank/DDBJ whole genome shotgun (WGS) entry which is preliminary data.</text>
</comment>
<feature type="domain" description="Aminotransferase class V" evidence="2">
    <location>
        <begin position="302"/>
        <end position="544"/>
    </location>
</feature>
<feature type="compositionally biased region" description="Basic and acidic residues" evidence="1">
    <location>
        <begin position="102"/>
        <end position="117"/>
    </location>
</feature>
<keyword evidence="3" id="KW-0808">Transferase</keyword>
<name>A0AAW1KJR7_POPJA</name>
<dbReference type="GO" id="GO:0008483">
    <property type="term" value="F:transaminase activity"/>
    <property type="evidence" value="ECO:0007669"/>
    <property type="project" value="UniProtKB-KW"/>
</dbReference>
<dbReference type="InterPro" id="IPR015424">
    <property type="entry name" value="PyrdxlP-dep_Trfase"/>
</dbReference>
<keyword evidence="4" id="KW-1185">Reference proteome</keyword>
<proteinExistence type="predicted"/>
<dbReference type="SUPFAM" id="SSF53383">
    <property type="entry name" value="PLP-dependent transferases"/>
    <property type="match status" value="1"/>
</dbReference>
<organism evidence="3 4">
    <name type="scientific">Popillia japonica</name>
    <name type="common">Japanese beetle</name>
    <dbReference type="NCBI Taxonomy" id="7064"/>
    <lineage>
        <taxon>Eukaryota</taxon>
        <taxon>Metazoa</taxon>
        <taxon>Ecdysozoa</taxon>
        <taxon>Arthropoda</taxon>
        <taxon>Hexapoda</taxon>
        <taxon>Insecta</taxon>
        <taxon>Pterygota</taxon>
        <taxon>Neoptera</taxon>
        <taxon>Endopterygota</taxon>
        <taxon>Coleoptera</taxon>
        <taxon>Polyphaga</taxon>
        <taxon>Scarabaeiformia</taxon>
        <taxon>Scarabaeidae</taxon>
        <taxon>Rutelinae</taxon>
        <taxon>Popillia</taxon>
    </lineage>
</organism>